<reference evidence="1" key="2">
    <citation type="submission" date="2025-03" db="EMBL/GenBank/DDBJ databases">
        <authorList>
            <consortium name="ELIXIR-Norway"/>
            <consortium name="Elixir Norway"/>
        </authorList>
    </citation>
    <scope>NUCLEOTIDE SEQUENCE</scope>
</reference>
<dbReference type="Proteomes" id="UP001162501">
    <property type="component" value="Chromosome 20"/>
</dbReference>
<evidence type="ECO:0000313" key="2">
    <source>
        <dbReference type="Proteomes" id="UP001162501"/>
    </source>
</evidence>
<sequence>MATWLALISAVCLGLVRGTGQLATDDHRENGNTTWLEPRSLNRPALPLPGTPTLLKKLKLFL</sequence>
<organism evidence="1 2">
    <name type="scientific">Rangifer tarandus platyrhynchus</name>
    <name type="common">Svalbard reindeer</name>
    <dbReference type="NCBI Taxonomy" id="3082113"/>
    <lineage>
        <taxon>Eukaryota</taxon>
        <taxon>Metazoa</taxon>
        <taxon>Chordata</taxon>
        <taxon>Craniata</taxon>
        <taxon>Vertebrata</taxon>
        <taxon>Euteleostomi</taxon>
        <taxon>Mammalia</taxon>
        <taxon>Eutheria</taxon>
        <taxon>Laurasiatheria</taxon>
        <taxon>Artiodactyla</taxon>
        <taxon>Ruminantia</taxon>
        <taxon>Pecora</taxon>
        <taxon>Cervidae</taxon>
        <taxon>Odocoileinae</taxon>
        <taxon>Rangifer</taxon>
    </lineage>
</organism>
<protein>
    <submittedName>
        <fullName evidence="1">Uncharacterized protein</fullName>
    </submittedName>
</protein>
<feature type="non-terminal residue" evidence="1">
    <location>
        <position position="62"/>
    </location>
</feature>
<evidence type="ECO:0000313" key="1">
    <source>
        <dbReference type="EMBL" id="CAN0039483.1"/>
    </source>
</evidence>
<reference evidence="1" key="1">
    <citation type="submission" date="2023-05" db="EMBL/GenBank/DDBJ databases">
        <authorList>
            <consortium name="ELIXIR-Norway"/>
        </authorList>
    </citation>
    <scope>NUCLEOTIDE SEQUENCE</scope>
</reference>
<accession>A0AC59YWR1</accession>
<feature type="non-terminal residue" evidence="1">
    <location>
        <position position="1"/>
    </location>
</feature>
<dbReference type="EMBL" id="OX596104">
    <property type="protein sequence ID" value="CAN0039483.1"/>
    <property type="molecule type" value="Genomic_DNA"/>
</dbReference>
<proteinExistence type="predicted"/>
<name>A0AC59YWR1_RANTA</name>
<gene>
    <name evidence="1" type="ORF">MRATA1EN22A_LOCUS11137</name>
</gene>